<name>A0A7X5WW83_STRMQ</name>
<dbReference type="Pfam" id="PF01965">
    <property type="entry name" value="DJ-1_PfpI"/>
    <property type="match status" value="1"/>
</dbReference>
<dbReference type="GO" id="GO:0003700">
    <property type="term" value="F:DNA-binding transcription factor activity"/>
    <property type="evidence" value="ECO:0007669"/>
    <property type="project" value="InterPro"/>
</dbReference>
<dbReference type="InterPro" id="IPR029062">
    <property type="entry name" value="Class_I_gatase-like"/>
</dbReference>
<feature type="domain" description="HTH araC/xylS-type" evidence="3">
    <location>
        <begin position="230"/>
        <end position="328"/>
    </location>
</feature>
<sequence length="340" mass="36273">MMDEVRAASMAGVRTQSVLVVLFDGVQPLDIAGPVDVFSVAARYTGSEGTPPYVVRTASLGGATVRSAGGLRLVPDLDLADAENPDILLVPGGPGVGDVGSGLVTWLRQRGPDVRRVVSVCTGAYLLAQAGLLDGRRATTHWEACDYFAGRFPQVMVDPNPIFVRDGTISTSAGVTTGIDLAIALVEEDYGRAVADEIARLLVVFVRRPGNQAQFSAQLSAQTARSDPLREVQYWAAANLASDLSVPALAQRAGLSPRQFARAFVEEVGVTPGRFVDLVRLEAAQRALTDTRDGVTGIARRCGYGSPEAMRRAFMRELDVSPTEYRRGFGKPSTLSPDPR</sequence>
<dbReference type="InterPro" id="IPR009057">
    <property type="entry name" value="Homeodomain-like_sf"/>
</dbReference>
<keyword evidence="2" id="KW-0804">Transcription</keyword>
<dbReference type="SUPFAM" id="SSF52317">
    <property type="entry name" value="Class I glutamine amidotransferase-like"/>
    <property type="match status" value="1"/>
</dbReference>
<dbReference type="InterPro" id="IPR002818">
    <property type="entry name" value="DJ-1/PfpI"/>
</dbReference>
<evidence type="ECO:0000313" key="5">
    <source>
        <dbReference type="Proteomes" id="UP000536624"/>
    </source>
</evidence>
<dbReference type="GO" id="GO:0043565">
    <property type="term" value="F:sequence-specific DNA binding"/>
    <property type="evidence" value="ECO:0007669"/>
    <property type="project" value="InterPro"/>
</dbReference>
<evidence type="ECO:0000256" key="2">
    <source>
        <dbReference type="ARBA" id="ARBA00023163"/>
    </source>
</evidence>
<protein>
    <submittedName>
        <fullName evidence="4">AraC family transcriptional regulator</fullName>
    </submittedName>
</protein>
<dbReference type="PANTHER" id="PTHR43130">
    <property type="entry name" value="ARAC-FAMILY TRANSCRIPTIONAL REGULATOR"/>
    <property type="match status" value="1"/>
</dbReference>
<dbReference type="PANTHER" id="PTHR43130:SF3">
    <property type="entry name" value="HTH-TYPE TRANSCRIPTIONAL REGULATOR RV1931C"/>
    <property type="match status" value="1"/>
</dbReference>
<dbReference type="Gene3D" id="1.10.10.60">
    <property type="entry name" value="Homeodomain-like"/>
    <property type="match status" value="1"/>
</dbReference>
<accession>A0A7X5WW83</accession>
<dbReference type="AlphaFoldDB" id="A0A7X5WW83"/>
<dbReference type="PROSITE" id="PS01124">
    <property type="entry name" value="HTH_ARAC_FAMILY_2"/>
    <property type="match status" value="1"/>
</dbReference>
<reference evidence="4 5" key="1">
    <citation type="submission" date="2020-02" db="EMBL/GenBank/DDBJ databases">
        <title>Streptomyces malaysiensis DSM14702 (JHCC583434, PFL_A843) Genome sequencing and assembly.</title>
        <authorList>
            <person name="Samborskyy M."/>
        </authorList>
    </citation>
    <scope>NUCLEOTIDE SEQUENCE [LARGE SCALE GENOMIC DNA]</scope>
    <source>
        <strain evidence="4 5">DSM 14702</strain>
    </source>
</reference>
<dbReference type="Pfam" id="PF12833">
    <property type="entry name" value="HTH_18"/>
    <property type="match status" value="1"/>
</dbReference>
<dbReference type="SMART" id="SM00342">
    <property type="entry name" value="HTH_ARAC"/>
    <property type="match status" value="1"/>
</dbReference>
<dbReference type="SUPFAM" id="SSF46689">
    <property type="entry name" value="Homeodomain-like"/>
    <property type="match status" value="2"/>
</dbReference>
<gene>
    <name evidence="4" type="ORF">SMALB_0051</name>
</gene>
<dbReference type="InterPro" id="IPR052158">
    <property type="entry name" value="INH-QAR"/>
</dbReference>
<evidence type="ECO:0000256" key="1">
    <source>
        <dbReference type="ARBA" id="ARBA00023015"/>
    </source>
</evidence>
<evidence type="ECO:0000313" key="4">
    <source>
        <dbReference type="EMBL" id="NIY62157.1"/>
    </source>
</evidence>
<dbReference type="EMBL" id="JAALLH010000001">
    <property type="protein sequence ID" value="NIY62157.1"/>
    <property type="molecule type" value="Genomic_DNA"/>
</dbReference>
<dbReference type="Gene3D" id="3.40.50.880">
    <property type="match status" value="1"/>
</dbReference>
<comment type="caution">
    <text evidence="4">The sequence shown here is derived from an EMBL/GenBank/DDBJ whole genome shotgun (WGS) entry which is preliminary data.</text>
</comment>
<proteinExistence type="predicted"/>
<dbReference type="Proteomes" id="UP000536624">
    <property type="component" value="Unassembled WGS sequence"/>
</dbReference>
<keyword evidence="1" id="KW-0805">Transcription regulation</keyword>
<organism evidence="4 5">
    <name type="scientific">Streptomyces malaysiensis</name>
    <dbReference type="NCBI Taxonomy" id="92644"/>
    <lineage>
        <taxon>Bacteria</taxon>
        <taxon>Bacillati</taxon>
        <taxon>Actinomycetota</taxon>
        <taxon>Actinomycetes</taxon>
        <taxon>Kitasatosporales</taxon>
        <taxon>Streptomycetaceae</taxon>
        <taxon>Streptomyces</taxon>
        <taxon>Streptomyces violaceusniger group</taxon>
    </lineage>
</organism>
<dbReference type="InterPro" id="IPR018060">
    <property type="entry name" value="HTH_AraC"/>
</dbReference>
<dbReference type="CDD" id="cd03137">
    <property type="entry name" value="GATase1_AraC_1"/>
    <property type="match status" value="1"/>
</dbReference>
<evidence type="ECO:0000259" key="3">
    <source>
        <dbReference type="PROSITE" id="PS01124"/>
    </source>
</evidence>